<sequence>MNAYVLLLTKNPETASNTPLLIQFLPFLGSAFVPPESMPAGIRWFAEYQPFTPVIETLRGLLTATPVGGIWIVAVAWCLGIALVGYLWSRRLFNRGTAG</sequence>
<keyword evidence="3" id="KW-1185">Reference proteome</keyword>
<dbReference type="EMBL" id="JADBEF010000001">
    <property type="protein sequence ID" value="MBE1564741.1"/>
    <property type="molecule type" value="Genomic_DNA"/>
</dbReference>
<organism evidence="2 3">
    <name type="scientific">Nonomuraea africana</name>
    <dbReference type="NCBI Taxonomy" id="46171"/>
    <lineage>
        <taxon>Bacteria</taxon>
        <taxon>Bacillati</taxon>
        <taxon>Actinomycetota</taxon>
        <taxon>Actinomycetes</taxon>
        <taxon>Streptosporangiales</taxon>
        <taxon>Streptosporangiaceae</taxon>
        <taxon>Nonomuraea</taxon>
    </lineage>
</organism>
<dbReference type="InterPro" id="IPR051784">
    <property type="entry name" value="Nod_factor_ABC_transporter"/>
</dbReference>
<comment type="caution">
    <text evidence="2">The sequence shown here is derived from an EMBL/GenBank/DDBJ whole genome shotgun (WGS) entry which is preliminary data.</text>
</comment>
<evidence type="ECO:0000313" key="2">
    <source>
        <dbReference type="EMBL" id="MBE1564741.1"/>
    </source>
</evidence>
<gene>
    <name evidence="2" type="ORF">H4W81_007520</name>
</gene>
<proteinExistence type="predicted"/>
<accession>A0ABR9KRT6</accession>
<keyword evidence="1" id="KW-0472">Membrane</keyword>
<keyword evidence="1" id="KW-1133">Transmembrane helix</keyword>
<feature type="transmembrane region" description="Helical" evidence="1">
    <location>
        <begin position="68"/>
        <end position="88"/>
    </location>
</feature>
<dbReference type="RefSeq" id="WP_192779066.1">
    <property type="nucleotide sequence ID" value="NZ_BAAASY010000009.1"/>
</dbReference>
<dbReference type="Proteomes" id="UP000661607">
    <property type="component" value="Unassembled WGS sequence"/>
</dbReference>
<name>A0ABR9KRT6_9ACTN</name>
<evidence type="ECO:0000256" key="1">
    <source>
        <dbReference type="SAM" id="Phobius"/>
    </source>
</evidence>
<dbReference type="PANTHER" id="PTHR43229:SF2">
    <property type="entry name" value="NODULATION PROTEIN J"/>
    <property type="match status" value="1"/>
</dbReference>
<protein>
    <submittedName>
        <fullName evidence="2">ABC-type multidrug transport system permease subunit</fullName>
    </submittedName>
</protein>
<reference evidence="2 3" key="1">
    <citation type="submission" date="2020-10" db="EMBL/GenBank/DDBJ databases">
        <title>Sequencing the genomes of 1000 actinobacteria strains.</title>
        <authorList>
            <person name="Klenk H.-P."/>
        </authorList>
    </citation>
    <scope>NUCLEOTIDE SEQUENCE [LARGE SCALE GENOMIC DNA]</scope>
    <source>
        <strain evidence="2 3">DSM 43748</strain>
    </source>
</reference>
<evidence type="ECO:0000313" key="3">
    <source>
        <dbReference type="Proteomes" id="UP000661607"/>
    </source>
</evidence>
<dbReference type="PANTHER" id="PTHR43229">
    <property type="entry name" value="NODULATION PROTEIN J"/>
    <property type="match status" value="1"/>
</dbReference>
<keyword evidence="1" id="KW-0812">Transmembrane</keyword>